<feature type="domain" description="Aldehyde dehydrogenase" evidence="4">
    <location>
        <begin position="28"/>
        <end position="106"/>
    </location>
</feature>
<evidence type="ECO:0000256" key="1">
    <source>
        <dbReference type="ARBA" id="ARBA00009986"/>
    </source>
</evidence>
<comment type="catalytic activity">
    <reaction evidence="3">
        <text>an aldehyde + NAD(+) + H2O = a carboxylate + NADH + 2 H(+)</text>
        <dbReference type="Rhea" id="RHEA:16185"/>
        <dbReference type="ChEBI" id="CHEBI:15377"/>
        <dbReference type="ChEBI" id="CHEBI:15378"/>
        <dbReference type="ChEBI" id="CHEBI:17478"/>
        <dbReference type="ChEBI" id="CHEBI:29067"/>
        <dbReference type="ChEBI" id="CHEBI:57540"/>
        <dbReference type="ChEBI" id="CHEBI:57945"/>
        <dbReference type="EC" id="1.2.1.3"/>
    </reaction>
</comment>
<gene>
    <name evidence="5" type="ORF">IFM46972_04782</name>
</gene>
<dbReference type="Gene3D" id="3.40.309.10">
    <property type="entry name" value="Aldehyde Dehydrogenase, Chain A, domain 2"/>
    <property type="match status" value="1"/>
</dbReference>
<dbReference type="PANTHER" id="PTHR11699">
    <property type="entry name" value="ALDEHYDE DEHYDROGENASE-RELATED"/>
    <property type="match status" value="1"/>
</dbReference>
<accession>A0A8H3RSB2</accession>
<organism evidence="5 6">
    <name type="scientific">Aspergillus udagawae</name>
    <dbReference type="NCBI Taxonomy" id="91492"/>
    <lineage>
        <taxon>Eukaryota</taxon>
        <taxon>Fungi</taxon>
        <taxon>Dikarya</taxon>
        <taxon>Ascomycota</taxon>
        <taxon>Pezizomycotina</taxon>
        <taxon>Eurotiomycetes</taxon>
        <taxon>Eurotiomycetidae</taxon>
        <taxon>Eurotiales</taxon>
        <taxon>Aspergillaceae</taxon>
        <taxon>Aspergillus</taxon>
        <taxon>Aspergillus subgen. Fumigati</taxon>
    </lineage>
</organism>
<evidence type="ECO:0000256" key="3">
    <source>
        <dbReference type="ARBA" id="ARBA00049194"/>
    </source>
</evidence>
<evidence type="ECO:0000313" key="6">
    <source>
        <dbReference type="Proteomes" id="UP000465221"/>
    </source>
</evidence>
<comment type="similarity">
    <text evidence="1">Belongs to the aldehyde dehydrogenase family.</text>
</comment>
<reference evidence="5 6" key="1">
    <citation type="submission" date="2020-01" db="EMBL/GenBank/DDBJ databases">
        <title>Draft genome sequence of Aspergillus udagawae IFM 46972.</title>
        <authorList>
            <person name="Takahashi H."/>
            <person name="Yaguchi T."/>
        </authorList>
    </citation>
    <scope>NUCLEOTIDE SEQUENCE [LARGE SCALE GENOMIC DNA]</scope>
    <source>
        <strain evidence="5 6">IFM 46972</strain>
    </source>
</reference>
<evidence type="ECO:0000313" key="5">
    <source>
        <dbReference type="EMBL" id="GFF36125.1"/>
    </source>
</evidence>
<dbReference type="GO" id="GO:0004029">
    <property type="term" value="F:aldehyde dehydrogenase (NAD+) activity"/>
    <property type="evidence" value="ECO:0007669"/>
    <property type="project" value="UniProtKB-EC"/>
</dbReference>
<dbReference type="SUPFAM" id="SSF53720">
    <property type="entry name" value="ALDH-like"/>
    <property type="match status" value="1"/>
</dbReference>
<name>A0A8H3RSB2_9EURO</name>
<proteinExistence type="inferred from homology"/>
<evidence type="ECO:0000259" key="4">
    <source>
        <dbReference type="Pfam" id="PF00171"/>
    </source>
</evidence>
<dbReference type="EC" id="1.2.1.3" evidence="2"/>
<sequence>MVKRLYVHEEIYDEFGEKLMAFVGSLKYDKDKNLFESLSKEGLTPALCGNIQDSAGYFIHPTIVDNPPESSRVVQEERFAPILPMLRWSDEDNVIARANDTEMGLGRRYGAVI</sequence>
<dbReference type="InterPro" id="IPR016163">
    <property type="entry name" value="Ald_DH_C"/>
</dbReference>
<evidence type="ECO:0000256" key="2">
    <source>
        <dbReference type="ARBA" id="ARBA00024226"/>
    </source>
</evidence>
<dbReference type="InterPro" id="IPR015590">
    <property type="entry name" value="Aldehyde_DH_dom"/>
</dbReference>
<comment type="caution">
    <text evidence="5">The sequence shown here is derived from an EMBL/GenBank/DDBJ whole genome shotgun (WGS) entry which is preliminary data.</text>
</comment>
<dbReference type="EMBL" id="BLKC01000028">
    <property type="protein sequence ID" value="GFF36125.1"/>
    <property type="molecule type" value="Genomic_DNA"/>
</dbReference>
<protein>
    <recommendedName>
        <fullName evidence="2">aldehyde dehydrogenase (NAD(+))</fullName>
        <ecNumber evidence="2">1.2.1.3</ecNumber>
    </recommendedName>
</protein>
<dbReference type="InterPro" id="IPR016161">
    <property type="entry name" value="Ald_DH/histidinol_DH"/>
</dbReference>
<dbReference type="Proteomes" id="UP000465221">
    <property type="component" value="Unassembled WGS sequence"/>
</dbReference>
<dbReference type="AlphaFoldDB" id="A0A8H3RSB2"/>
<dbReference type="Pfam" id="PF00171">
    <property type="entry name" value="Aldedh"/>
    <property type="match status" value="1"/>
</dbReference>